<reference evidence="3" key="1">
    <citation type="submission" date="2021-02" db="EMBL/GenBank/DDBJ databases">
        <authorList>
            <person name="Dougan E. K."/>
            <person name="Rhodes N."/>
            <person name="Thang M."/>
            <person name="Chan C."/>
        </authorList>
    </citation>
    <scope>NUCLEOTIDE SEQUENCE</scope>
</reference>
<gene>
    <name evidence="3" type="ORF">SNAT2548_LOCUS9396</name>
</gene>
<protein>
    <recommendedName>
        <fullName evidence="2">ASCH domain-containing protein</fullName>
    </recommendedName>
</protein>
<dbReference type="EMBL" id="CAJNDS010000729">
    <property type="protein sequence ID" value="CAE7230689.1"/>
    <property type="molecule type" value="Genomic_DNA"/>
</dbReference>
<dbReference type="InterPro" id="IPR015947">
    <property type="entry name" value="PUA-like_sf"/>
</dbReference>
<dbReference type="Pfam" id="PF04266">
    <property type="entry name" value="ASCH"/>
    <property type="match status" value="1"/>
</dbReference>
<dbReference type="InterPro" id="IPR007374">
    <property type="entry name" value="ASCH_domain"/>
</dbReference>
<dbReference type="Gene3D" id="2.30.130.30">
    <property type="entry name" value="Hypothetical protein"/>
    <property type="match status" value="1"/>
</dbReference>
<comment type="caution">
    <text evidence="3">The sequence shown here is derived from an EMBL/GenBank/DDBJ whole genome shotgun (WGS) entry which is preliminary data.</text>
</comment>
<keyword evidence="4" id="KW-1185">Reference proteome</keyword>
<feature type="compositionally biased region" description="Basic and acidic residues" evidence="1">
    <location>
        <begin position="159"/>
        <end position="181"/>
    </location>
</feature>
<dbReference type="AlphaFoldDB" id="A0A812KJI9"/>
<evidence type="ECO:0000313" key="3">
    <source>
        <dbReference type="EMBL" id="CAE7230689.1"/>
    </source>
</evidence>
<proteinExistence type="predicted"/>
<dbReference type="Proteomes" id="UP000604046">
    <property type="component" value="Unassembled WGS sequence"/>
</dbReference>
<evidence type="ECO:0000313" key="4">
    <source>
        <dbReference type="Proteomes" id="UP000604046"/>
    </source>
</evidence>
<evidence type="ECO:0000259" key="2">
    <source>
        <dbReference type="Pfam" id="PF04266"/>
    </source>
</evidence>
<feature type="region of interest" description="Disordered" evidence="1">
    <location>
        <begin position="153"/>
        <end position="181"/>
    </location>
</feature>
<evidence type="ECO:0000256" key="1">
    <source>
        <dbReference type="SAM" id="MobiDB-lite"/>
    </source>
</evidence>
<name>A0A812KJI9_9DINO</name>
<accession>A0A812KJI9</accession>
<dbReference type="OrthoDB" id="439663at2759"/>
<dbReference type="SUPFAM" id="SSF88697">
    <property type="entry name" value="PUA domain-like"/>
    <property type="match status" value="1"/>
</dbReference>
<sequence length="181" mass="21060">MSISHPDAEGQGQIQVPQQALVIQSPWTELIFQGQKTWELRGRNLKKRGRVAIAASRTGTLVGEVDFVDAFPVGKKVDDTWQPYSERLLDKERFFLLPENIQHHQVRKPSRMKYKTVYAWIMENPIKYIPSIQYEPVQGPLWPKLTPSVRQRISKRRREGLEHDDKKSKKNKIDGSTDKIE</sequence>
<organism evidence="3 4">
    <name type="scientific">Symbiodinium natans</name>
    <dbReference type="NCBI Taxonomy" id="878477"/>
    <lineage>
        <taxon>Eukaryota</taxon>
        <taxon>Sar</taxon>
        <taxon>Alveolata</taxon>
        <taxon>Dinophyceae</taxon>
        <taxon>Suessiales</taxon>
        <taxon>Symbiodiniaceae</taxon>
        <taxon>Symbiodinium</taxon>
    </lineage>
</organism>
<feature type="domain" description="ASCH" evidence="2">
    <location>
        <begin position="23"/>
        <end position="70"/>
    </location>
</feature>